<dbReference type="PANTHER" id="PTHR12110:SF21">
    <property type="entry name" value="XYLOSE ISOMERASE-LIKE TIM BARREL DOMAIN-CONTAINING PROTEIN"/>
    <property type="match status" value="1"/>
</dbReference>
<keyword evidence="2" id="KW-0540">Nuclease</keyword>
<dbReference type="EC" id="3.1.21.2" evidence="2"/>
<dbReference type="InterPro" id="IPR050312">
    <property type="entry name" value="IolE/XylAMocC-like"/>
</dbReference>
<sequence length="297" mass="33084">MEIGVAIARIERETLDDDLRAWSDAGVVAVECDYAPLVENPVRVLEMWRQAFRDARVRFWSVHAPFGGPHNLAHSDQRARRRAVEYFKFVLERIALVGAAVCVLHPSSTARPEVSPQKAWDWLRESLEELLPVAEELGLILAVENMLPEAAIGSDPAELSRFLAGFLTPHLRLCFDTGHAHIAGNVHLWLESVLPTVATFHLADNDKTRDLHLPPGYGTIPWDLLQPLLQAVDFPLIVEAYRWGNSSWQQFHDEVMATLTGRVVTLTVNGTTVTARCQRCGCILRRLPDGGTACGCI</sequence>
<evidence type="ECO:0000313" key="3">
    <source>
        <dbReference type="Proteomes" id="UP000236173"/>
    </source>
</evidence>
<dbReference type="PANTHER" id="PTHR12110">
    <property type="entry name" value="HYDROXYPYRUVATE ISOMERASE"/>
    <property type="match status" value="1"/>
</dbReference>
<feature type="domain" description="Xylose isomerase-like TIM barrel" evidence="1">
    <location>
        <begin position="21"/>
        <end position="240"/>
    </location>
</feature>
<proteinExistence type="predicted"/>
<dbReference type="Gene3D" id="3.20.20.150">
    <property type="entry name" value="Divalent-metal-dependent TIM barrel enzymes"/>
    <property type="match status" value="1"/>
</dbReference>
<organism evidence="2 3">
    <name type="scientific">Candidatus Fervidibacter japonicus</name>
    <dbReference type="NCBI Taxonomy" id="2035412"/>
    <lineage>
        <taxon>Bacteria</taxon>
        <taxon>Candidatus Fervidibacterota</taxon>
        <taxon>Candidatus Fervidibacter</taxon>
    </lineage>
</organism>
<evidence type="ECO:0000313" key="2">
    <source>
        <dbReference type="EMBL" id="GBC98614.1"/>
    </source>
</evidence>
<evidence type="ECO:0000259" key="1">
    <source>
        <dbReference type="Pfam" id="PF01261"/>
    </source>
</evidence>
<name>A0A2H5XBS5_9BACT</name>
<dbReference type="EMBL" id="BEHT01000013">
    <property type="protein sequence ID" value="GBC98614.1"/>
    <property type="molecule type" value="Genomic_DNA"/>
</dbReference>
<accession>A0A2H5XBS5</accession>
<dbReference type="InterPro" id="IPR013022">
    <property type="entry name" value="Xyl_isomerase-like_TIM-brl"/>
</dbReference>
<dbReference type="InterPro" id="IPR036237">
    <property type="entry name" value="Xyl_isomerase-like_sf"/>
</dbReference>
<dbReference type="SUPFAM" id="SSF51658">
    <property type="entry name" value="Xylose isomerase-like"/>
    <property type="match status" value="1"/>
</dbReference>
<dbReference type="GO" id="GO:0008833">
    <property type="term" value="F:deoxyribonuclease IV (phage-T4-induced) activity"/>
    <property type="evidence" value="ECO:0007669"/>
    <property type="project" value="UniProtKB-EC"/>
</dbReference>
<reference evidence="3" key="1">
    <citation type="submission" date="2017-09" db="EMBL/GenBank/DDBJ databases">
        <title>Metaegenomics of thermophilic ammonia-oxidizing enrichment culture.</title>
        <authorList>
            <person name="Kato S."/>
            <person name="Suzuki K."/>
        </authorList>
    </citation>
    <scope>NUCLEOTIDE SEQUENCE [LARGE SCALE GENOMIC DNA]</scope>
</reference>
<gene>
    <name evidence="2" type="primary">nfo_2</name>
    <name evidence="2" type="ORF">HRbin17_01128</name>
</gene>
<keyword evidence="2" id="KW-0378">Hydrolase</keyword>
<dbReference type="AlphaFoldDB" id="A0A2H5XBS5"/>
<dbReference type="Proteomes" id="UP000236173">
    <property type="component" value="Unassembled WGS sequence"/>
</dbReference>
<protein>
    <submittedName>
        <fullName evidence="2">Endonuclease 4</fullName>
        <ecNumber evidence="2">3.1.21.2</ecNumber>
    </submittedName>
</protein>
<keyword evidence="2" id="KW-0255">Endonuclease</keyword>
<dbReference type="Pfam" id="PF01261">
    <property type="entry name" value="AP_endonuc_2"/>
    <property type="match status" value="1"/>
</dbReference>
<comment type="caution">
    <text evidence="2">The sequence shown here is derived from an EMBL/GenBank/DDBJ whole genome shotgun (WGS) entry which is preliminary data.</text>
</comment>